<accession>A0A6J7EMH7</accession>
<keyword evidence="4 6" id="KW-1133">Transmembrane helix</keyword>
<evidence type="ECO:0000256" key="4">
    <source>
        <dbReference type="ARBA" id="ARBA00022989"/>
    </source>
</evidence>
<reference evidence="7" key="1">
    <citation type="submission" date="2020-05" db="EMBL/GenBank/DDBJ databases">
        <authorList>
            <person name="Chiriac C."/>
            <person name="Salcher M."/>
            <person name="Ghai R."/>
            <person name="Kavagutti S V."/>
        </authorList>
    </citation>
    <scope>NUCLEOTIDE SEQUENCE</scope>
</reference>
<dbReference type="PRINTS" id="PR00783">
    <property type="entry name" value="MINTRINSICP"/>
</dbReference>
<name>A0A6J7EMH7_9ZZZZ</name>
<evidence type="ECO:0000256" key="1">
    <source>
        <dbReference type="ARBA" id="ARBA00004141"/>
    </source>
</evidence>
<dbReference type="PANTHER" id="PTHR45724:SF13">
    <property type="entry name" value="AQUAPORIN NIP1-1-RELATED"/>
    <property type="match status" value="1"/>
</dbReference>
<dbReference type="Pfam" id="PF00230">
    <property type="entry name" value="MIP"/>
    <property type="match status" value="1"/>
</dbReference>
<feature type="transmembrane region" description="Helical" evidence="6">
    <location>
        <begin position="190"/>
        <end position="211"/>
    </location>
</feature>
<dbReference type="InterPro" id="IPR034294">
    <property type="entry name" value="Aquaporin_transptr"/>
</dbReference>
<keyword evidence="5 6" id="KW-0472">Membrane</keyword>
<sequence length="220" mass="23532">MQKIFSEFLGTAILALVVVGSGIMAQDLSDDVGVQLLINASATGAILWILITLLAPISGAYFNPVVTSIALYRREMKMGEVVNFVIAQVLGAISGTIIANILFKHPAIDISSKNRDGGNLLLSEVLATAGLIFVIYQLSTIKKGRYVSVGVALWIFSAYFFTSSTSFANPAIAIGRIFSNSFAGIAPHSAFTFIPFQIIGAALGYLTFSYLNKPNKKAKK</sequence>
<keyword evidence="2" id="KW-0813">Transport</keyword>
<dbReference type="SUPFAM" id="SSF81338">
    <property type="entry name" value="Aquaporin-like"/>
    <property type="match status" value="1"/>
</dbReference>
<evidence type="ECO:0000256" key="5">
    <source>
        <dbReference type="ARBA" id="ARBA00023136"/>
    </source>
</evidence>
<proteinExistence type="predicted"/>
<dbReference type="InterPro" id="IPR000425">
    <property type="entry name" value="MIP"/>
</dbReference>
<protein>
    <submittedName>
        <fullName evidence="7">Unannotated protein</fullName>
    </submittedName>
</protein>
<dbReference type="EMBL" id="CAFBLZ010000030">
    <property type="protein sequence ID" value="CAB4884607.1"/>
    <property type="molecule type" value="Genomic_DNA"/>
</dbReference>
<evidence type="ECO:0000256" key="6">
    <source>
        <dbReference type="SAM" id="Phobius"/>
    </source>
</evidence>
<dbReference type="InterPro" id="IPR023271">
    <property type="entry name" value="Aquaporin-like"/>
</dbReference>
<dbReference type="PANTHER" id="PTHR45724">
    <property type="entry name" value="AQUAPORIN NIP2-1"/>
    <property type="match status" value="1"/>
</dbReference>
<comment type="subcellular location">
    <subcellularLocation>
        <location evidence="1">Membrane</location>
        <topology evidence="1">Multi-pass membrane protein</topology>
    </subcellularLocation>
</comment>
<dbReference type="Gene3D" id="1.20.1080.10">
    <property type="entry name" value="Glycerol uptake facilitator protein"/>
    <property type="match status" value="1"/>
</dbReference>
<keyword evidence="3 6" id="KW-0812">Transmembrane</keyword>
<evidence type="ECO:0000313" key="7">
    <source>
        <dbReference type="EMBL" id="CAB4884607.1"/>
    </source>
</evidence>
<evidence type="ECO:0000256" key="3">
    <source>
        <dbReference type="ARBA" id="ARBA00022692"/>
    </source>
</evidence>
<feature type="transmembrane region" description="Helical" evidence="6">
    <location>
        <begin position="151"/>
        <end position="178"/>
    </location>
</feature>
<dbReference type="GO" id="GO:0015267">
    <property type="term" value="F:channel activity"/>
    <property type="evidence" value="ECO:0007669"/>
    <property type="project" value="InterPro"/>
</dbReference>
<dbReference type="GO" id="GO:0016020">
    <property type="term" value="C:membrane"/>
    <property type="evidence" value="ECO:0007669"/>
    <property type="project" value="UniProtKB-SubCell"/>
</dbReference>
<evidence type="ECO:0000256" key="2">
    <source>
        <dbReference type="ARBA" id="ARBA00022448"/>
    </source>
</evidence>
<gene>
    <name evidence="7" type="ORF">UFOPK3482_00490</name>
</gene>
<feature type="transmembrane region" description="Helical" evidence="6">
    <location>
        <begin position="118"/>
        <end position="139"/>
    </location>
</feature>
<feature type="transmembrane region" description="Helical" evidence="6">
    <location>
        <begin position="84"/>
        <end position="103"/>
    </location>
</feature>
<feature type="transmembrane region" description="Helical" evidence="6">
    <location>
        <begin position="45"/>
        <end position="72"/>
    </location>
</feature>
<organism evidence="7">
    <name type="scientific">freshwater metagenome</name>
    <dbReference type="NCBI Taxonomy" id="449393"/>
    <lineage>
        <taxon>unclassified sequences</taxon>
        <taxon>metagenomes</taxon>
        <taxon>ecological metagenomes</taxon>
    </lineage>
</organism>
<dbReference type="AlphaFoldDB" id="A0A6J7EMH7"/>